<evidence type="ECO:0000313" key="2">
    <source>
        <dbReference type="EMBL" id="KKN60177.1"/>
    </source>
</evidence>
<gene>
    <name evidence="2" type="ORF">LCGC14_0534680</name>
</gene>
<protein>
    <submittedName>
        <fullName evidence="2">Uncharacterized protein</fullName>
    </submittedName>
</protein>
<name>A0A0F9SCZ4_9ZZZZ</name>
<proteinExistence type="predicted"/>
<accession>A0A0F9SCZ4</accession>
<keyword evidence="1" id="KW-1133">Transmembrane helix</keyword>
<dbReference type="EMBL" id="LAZR01000703">
    <property type="protein sequence ID" value="KKN60177.1"/>
    <property type="molecule type" value="Genomic_DNA"/>
</dbReference>
<feature type="transmembrane region" description="Helical" evidence="1">
    <location>
        <begin position="42"/>
        <end position="60"/>
    </location>
</feature>
<organism evidence="2">
    <name type="scientific">marine sediment metagenome</name>
    <dbReference type="NCBI Taxonomy" id="412755"/>
    <lineage>
        <taxon>unclassified sequences</taxon>
        <taxon>metagenomes</taxon>
        <taxon>ecological metagenomes</taxon>
    </lineage>
</organism>
<dbReference type="AlphaFoldDB" id="A0A0F9SCZ4"/>
<feature type="transmembrane region" description="Helical" evidence="1">
    <location>
        <begin position="9"/>
        <end position="30"/>
    </location>
</feature>
<sequence>MKINNRPAFGYMLLIVDLFFVGIIFFLQRFNENFKETYSPNLVVWTSIPLLFVALYFMFVTKEEEEDGK</sequence>
<evidence type="ECO:0000256" key="1">
    <source>
        <dbReference type="SAM" id="Phobius"/>
    </source>
</evidence>
<comment type="caution">
    <text evidence="2">The sequence shown here is derived from an EMBL/GenBank/DDBJ whole genome shotgun (WGS) entry which is preliminary data.</text>
</comment>
<keyword evidence="1" id="KW-0472">Membrane</keyword>
<keyword evidence="1" id="KW-0812">Transmembrane</keyword>
<reference evidence="2" key="1">
    <citation type="journal article" date="2015" name="Nature">
        <title>Complex archaea that bridge the gap between prokaryotes and eukaryotes.</title>
        <authorList>
            <person name="Spang A."/>
            <person name="Saw J.H."/>
            <person name="Jorgensen S.L."/>
            <person name="Zaremba-Niedzwiedzka K."/>
            <person name="Martijn J."/>
            <person name="Lind A.E."/>
            <person name="van Eijk R."/>
            <person name="Schleper C."/>
            <person name="Guy L."/>
            <person name="Ettema T.J."/>
        </authorList>
    </citation>
    <scope>NUCLEOTIDE SEQUENCE</scope>
</reference>